<feature type="domain" description="Polysaccharide chain length determinant N-terminal" evidence="7">
    <location>
        <begin position="30"/>
        <end position="118"/>
    </location>
</feature>
<dbReference type="PANTHER" id="PTHR32309:SF13">
    <property type="entry name" value="FERRIC ENTEROBACTIN TRANSPORT PROTEIN FEPE"/>
    <property type="match status" value="1"/>
</dbReference>
<evidence type="ECO:0000313" key="10">
    <source>
        <dbReference type="Proteomes" id="UP000317550"/>
    </source>
</evidence>
<dbReference type="PANTHER" id="PTHR32309">
    <property type="entry name" value="TYROSINE-PROTEIN KINASE"/>
    <property type="match status" value="1"/>
</dbReference>
<feature type="domain" description="Tyrosine-protein kinase G-rich" evidence="8">
    <location>
        <begin position="302"/>
        <end position="378"/>
    </location>
</feature>
<proteinExistence type="predicted"/>
<protein>
    <recommendedName>
        <fullName evidence="11">Lipopolysaccharide biosynthesis protein</fullName>
    </recommendedName>
</protein>
<gene>
    <name evidence="9" type="ORF">FNU76_04845</name>
</gene>
<dbReference type="InterPro" id="IPR032807">
    <property type="entry name" value="GNVR"/>
</dbReference>
<keyword evidence="4 6" id="KW-1133">Transmembrane helix</keyword>
<dbReference type="Proteomes" id="UP000317550">
    <property type="component" value="Chromosome"/>
</dbReference>
<dbReference type="InterPro" id="IPR003856">
    <property type="entry name" value="LPS_length_determ_N"/>
</dbReference>
<dbReference type="EMBL" id="CP041730">
    <property type="protein sequence ID" value="QDQ25730.1"/>
    <property type="molecule type" value="Genomic_DNA"/>
</dbReference>
<dbReference type="Pfam" id="PF02706">
    <property type="entry name" value="Wzz"/>
    <property type="match status" value="1"/>
</dbReference>
<dbReference type="RefSeq" id="WP_143856655.1">
    <property type="nucleotide sequence ID" value="NZ_CP041730.1"/>
</dbReference>
<keyword evidence="2" id="KW-1003">Cell membrane</keyword>
<keyword evidence="10" id="KW-1185">Reference proteome</keyword>
<evidence type="ECO:0000256" key="5">
    <source>
        <dbReference type="ARBA" id="ARBA00023136"/>
    </source>
</evidence>
<dbReference type="Pfam" id="PF13807">
    <property type="entry name" value="GNVR"/>
    <property type="match status" value="1"/>
</dbReference>
<keyword evidence="5 6" id="KW-0472">Membrane</keyword>
<evidence type="ECO:0008006" key="11">
    <source>
        <dbReference type="Google" id="ProtNLM"/>
    </source>
</evidence>
<name>A0A516SC54_9NEIS</name>
<evidence type="ECO:0000259" key="7">
    <source>
        <dbReference type="Pfam" id="PF02706"/>
    </source>
</evidence>
<keyword evidence="3 6" id="KW-0812">Transmembrane</keyword>
<dbReference type="GO" id="GO:0005886">
    <property type="term" value="C:plasma membrane"/>
    <property type="evidence" value="ECO:0007669"/>
    <property type="project" value="UniProtKB-SubCell"/>
</dbReference>
<evidence type="ECO:0000256" key="1">
    <source>
        <dbReference type="ARBA" id="ARBA00004651"/>
    </source>
</evidence>
<comment type="subcellular location">
    <subcellularLocation>
        <location evidence="1">Cell membrane</location>
        <topology evidence="1">Multi-pass membrane protein</topology>
    </subcellularLocation>
</comment>
<evidence type="ECO:0000256" key="3">
    <source>
        <dbReference type="ARBA" id="ARBA00022692"/>
    </source>
</evidence>
<evidence type="ECO:0000256" key="6">
    <source>
        <dbReference type="SAM" id="Phobius"/>
    </source>
</evidence>
<feature type="transmembrane region" description="Helical" evidence="6">
    <location>
        <begin position="356"/>
        <end position="376"/>
    </location>
</feature>
<organism evidence="9 10">
    <name type="scientific">Chitinimonas arctica</name>
    <dbReference type="NCBI Taxonomy" id="2594795"/>
    <lineage>
        <taxon>Bacteria</taxon>
        <taxon>Pseudomonadati</taxon>
        <taxon>Pseudomonadota</taxon>
        <taxon>Betaproteobacteria</taxon>
        <taxon>Neisseriales</taxon>
        <taxon>Chitinibacteraceae</taxon>
        <taxon>Chitinimonas</taxon>
    </lineage>
</organism>
<evidence type="ECO:0000256" key="4">
    <source>
        <dbReference type="ARBA" id="ARBA00022989"/>
    </source>
</evidence>
<sequence>MTESVMVGNFEEGQSKASAPLGILDALILLARNKRLIVGLSLSVGLLATLVSLLIPNSYMATTKILPPQQGQSGAAAMAAQLGGLLGGAAGGIAGIKNPNDLYVGMLRSRTVADEMIRRFDLIKRYEKKKWVEARAVLKTRTTIGTGKDGLITIDVEDRDPKFAAALANGYIDELYKLTQRIAVTEASQKRVFFERQMGLAKDQLAKAEVQMRDLQERTGLIRLDDQSRASIETIANLRGQISAKELQIQTMATFATEKNPDVQFATSELEGLKKQLEKLQTPESTDEVFIATKKIPRAGLEFVRMLREVKYRETIFEVLAKQFEIAKVEEGKNAALIQVLDKALEPERKSSPKRALICMFALAIGALLGVVFVFVRDWVEKSKKNESDAARWMVLRQHLWSR</sequence>
<dbReference type="GO" id="GO:0004713">
    <property type="term" value="F:protein tyrosine kinase activity"/>
    <property type="evidence" value="ECO:0007669"/>
    <property type="project" value="TreeGrafter"/>
</dbReference>
<dbReference type="AlphaFoldDB" id="A0A516SC54"/>
<evidence type="ECO:0000313" key="9">
    <source>
        <dbReference type="EMBL" id="QDQ25730.1"/>
    </source>
</evidence>
<feature type="transmembrane region" description="Helical" evidence="6">
    <location>
        <begin position="75"/>
        <end position="96"/>
    </location>
</feature>
<accession>A0A516SC54</accession>
<feature type="transmembrane region" description="Helical" evidence="6">
    <location>
        <begin position="36"/>
        <end position="55"/>
    </location>
</feature>
<evidence type="ECO:0000259" key="8">
    <source>
        <dbReference type="Pfam" id="PF13807"/>
    </source>
</evidence>
<dbReference type="InterPro" id="IPR050445">
    <property type="entry name" value="Bact_polysacc_biosynth/exp"/>
</dbReference>
<evidence type="ECO:0000256" key="2">
    <source>
        <dbReference type="ARBA" id="ARBA00022475"/>
    </source>
</evidence>
<reference evidence="10" key="1">
    <citation type="submission" date="2019-07" db="EMBL/GenBank/DDBJ databases">
        <title>Chitinimonas sp. nov., isolated from Ny-Alesund, arctica soil.</title>
        <authorList>
            <person name="Xu Q."/>
            <person name="Peng F."/>
        </authorList>
    </citation>
    <scope>NUCLEOTIDE SEQUENCE [LARGE SCALE GENOMIC DNA]</scope>
    <source>
        <strain evidence="10">R3-44</strain>
    </source>
</reference>
<dbReference type="KEGG" id="cari:FNU76_04845"/>
<dbReference type="OrthoDB" id="8884120at2"/>